<dbReference type="InterPro" id="IPR011051">
    <property type="entry name" value="RmlC_Cupin_sf"/>
</dbReference>
<protein>
    <submittedName>
        <fullName evidence="5">Helix-turn-helix domain-containing protein</fullName>
    </submittedName>
</protein>
<dbReference type="SMART" id="SM00342">
    <property type="entry name" value="HTH_ARAC"/>
    <property type="match status" value="1"/>
</dbReference>
<dbReference type="PROSITE" id="PS01124">
    <property type="entry name" value="HTH_ARAC_FAMILY_2"/>
    <property type="match status" value="1"/>
</dbReference>
<keyword evidence="3" id="KW-0804">Transcription</keyword>
<dbReference type="Gene3D" id="2.60.120.10">
    <property type="entry name" value="Jelly Rolls"/>
    <property type="match status" value="1"/>
</dbReference>
<dbReference type="Gene3D" id="1.10.10.60">
    <property type="entry name" value="Homeodomain-like"/>
    <property type="match status" value="2"/>
</dbReference>
<dbReference type="Proteomes" id="UP001589628">
    <property type="component" value="Unassembled WGS sequence"/>
</dbReference>
<evidence type="ECO:0000256" key="2">
    <source>
        <dbReference type="ARBA" id="ARBA00023125"/>
    </source>
</evidence>
<dbReference type="Pfam" id="PF12833">
    <property type="entry name" value="HTH_18"/>
    <property type="match status" value="1"/>
</dbReference>
<dbReference type="InterPro" id="IPR050204">
    <property type="entry name" value="AraC_XylS_family_regulators"/>
</dbReference>
<comment type="caution">
    <text evidence="5">The sequence shown here is derived from an EMBL/GenBank/DDBJ whole genome shotgun (WGS) entry which is preliminary data.</text>
</comment>
<dbReference type="SUPFAM" id="SSF46689">
    <property type="entry name" value="Homeodomain-like"/>
    <property type="match status" value="2"/>
</dbReference>
<dbReference type="PANTHER" id="PTHR46796:SF10">
    <property type="entry name" value="TRANSCRIPTIONAL ACTIVATOR FEAR"/>
    <property type="match status" value="1"/>
</dbReference>
<organism evidence="5 6">
    <name type="scientific">Balneatrix alpica</name>
    <dbReference type="NCBI Taxonomy" id="75684"/>
    <lineage>
        <taxon>Bacteria</taxon>
        <taxon>Pseudomonadati</taxon>
        <taxon>Pseudomonadota</taxon>
        <taxon>Gammaproteobacteria</taxon>
        <taxon>Oceanospirillales</taxon>
        <taxon>Balneatrichaceae</taxon>
        <taxon>Balneatrix</taxon>
    </lineage>
</organism>
<dbReference type="RefSeq" id="WP_027313865.1">
    <property type="nucleotide sequence ID" value="NZ_JBHLZN010000001.1"/>
</dbReference>
<evidence type="ECO:0000256" key="3">
    <source>
        <dbReference type="ARBA" id="ARBA00023163"/>
    </source>
</evidence>
<dbReference type="SUPFAM" id="SSF51182">
    <property type="entry name" value="RmlC-like cupins"/>
    <property type="match status" value="1"/>
</dbReference>
<proteinExistence type="predicted"/>
<dbReference type="EMBL" id="JBHLZN010000001">
    <property type="protein sequence ID" value="MFB9885801.1"/>
    <property type="molecule type" value="Genomic_DNA"/>
</dbReference>
<reference evidence="5 6" key="1">
    <citation type="submission" date="2024-09" db="EMBL/GenBank/DDBJ databases">
        <authorList>
            <person name="Sun Q."/>
            <person name="Mori K."/>
        </authorList>
    </citation>
    <scope>NUCLEOTIDE SEQUENCE [LARGE SCALE GENOMIC DNA]</scope>
    <source>
        <strain evidence="5 6">ATCC 51285</strain>
    </source>
</reference>
<keyword evidence="2" id="KW-0238">DNA-binding</keyword>
<keyword evidence="1" id="KW-0805">Transcription regulation</keyword>
<gene>
    <name evidence="5" type="ORF">ACFFLH_05215</name>
</gene>
<dbReference type="InterPro" id="IPR014710">
    <property type="entry name" value="RmlC-like_jellyroll"/>
</dbReference>
<dbReference type="InterPro" id="IPR018060">
    <property type="entry name" value="HTH_AraC"/>
</dbReference>
<evidence type="ECO:0000259" key="4">
    <source>
        <dbReference type="PROSITE" id="PS01124"/>
    </source>
</evidence>
<keyword evidence="6" id="KW-1185">Reference proteome</keyword>
<evidence type="ECO:0000313" key="6">
    <source>
        <dbReference type="Proteomes" id="UP001589628"/>
    </source>
</evidence>
<accession>A0ABV5Z951</accession>
<dbReference type="InterPro" id="IPR009057">
    <property type="entry name" value="Homeodomain-like_sf"/>
</dbReference>
<name>A0ABV5Z951_9GAMM</name>
<evidence type="ECO:0000313" key="5">
    <source>
        <dbReference type="EMBL" id="MFB9885801.1"/>
    </source>
</evidence>
<feature type="domain" description="HTH araC/xylS-type" evidence="4">
    <location>
        <begin position="149"/>
        <end position="247"/>
    </location>
</feature>
<sequence length="248" mass="28164">MVQARVLELPTQQHSHDHDYHQLILGLHGQAEFDIAGQGGLVNRHSACIVPGNRSHGYQGSRDNHVLILDIDAHNPQDEALIARLFNLPRYLPIDQEIQQLLGFAHHELQLHQQDQAFQHCLSGLLLRSLYQRLEQPPLQTKQLKLDMARIDQLIKGNLHRRLSISELAGSLCISPSHFHALFKEATGLTPHQYLNRARVEQALHLLQHSQLSLAEVADQCGFCNQSAFTQALRQHTGHTPGYWRKHP</sequence>
<evidence type="ECO:0000256" key="1">
    <source>
        <dbReference type="ARBA" id="ARBA00023015"/>
    </source>
</evidence>
<dbReference type="PANTHER" id="PTHR46796">
    <property type="entry name" value="HTH-TYPE TRANSCRIPTIONAL ACTIVATOR RHAS-RELATED"/>
    <property type="match status" value="1"/>
</dbReference>